<dbReference type="GO" id="GO:0005634">
    <property type="term" value="C:nucleus"/>
    <property type="evidence" value="ECO:0007669"/>
    <property type="project" value="UniProtKB-SubCell"/>
</dbReference>
<feature type="region of interest" description="Disordered" evidence="2">
    <location>
        <begin position="93"/>
        <end position="136"/>
    </location>
</feature>
<feature type="domain" description="BESS" evidence="3">
    <location>
        <begin position="179"/>
        <end position="218"/>
    </location>
</feature>
<dbReference type="EMBL" id="BGZK01000682">
    <property type="protein sequence ID" value="GBP55933.1"/>
    <property type="molecule type" value="Genomic_DNA"/>
</dbReference>
<dbReference type="AlphaFoldDB" id="A0A4C1WYE4"/>
<dbReference type="GO" id="GO:0005667">
    <property type="term" value="C:transcription regulator complex"/>
    <property type="evidence" value="ECO:0007669"/>
    <property type="project" value="TreeGrafter"/>
</dbReference>
<dbReference type="Proteomes" id="UP000299102">
    <property type="component" value="Unassembled WGS sequence"/>
</dbReference>
<dbReference type="GO" id="GO:0006357">
    <property type="term" value="P:regulation of transcription by RNA polymerase II"/>
    <property type="evidence" value="ECO:0007669"/>
    <property type="project" value="TreeGrafter"/>
</dbReference>
<accession>A0A4C1WYE4</accession>
<evidence type="ECO:0000259" key="3">
    <source>
        <dbReference type="PROSITE" id="PS51031"/>
    </source>
</evidence>
<dbReference type="PANTHER" id="PTHR12243">
    <property type="entry name" value="MADF DOMAIN TRANSCRIPTION FACTOR"/>
    <property type="match status" value="1"/>
</dbReference>
<name>A0A4C1WYE4_EUMVA</name>
<dbReference type="GO" id="GO:0003677">
    <property type="term" value="F:DNA binding"/>
    <property type="evidence" value="ECO:0007669"/>
    <property type="project" value="InterPro"/>
</dbReference>
<comment type="subcellular location">
    <subcellularLocation>
        <location evidence="1">Nucleus</location>
    </subcellularLocation>
</comment>
<keyword evidence="1" id="KW-0539">Nucleus</keyword>
<dbReference type="InterPro" id="IPR039353">
    <property type="entry name" value="TF_Adf1"/>
</dbReference>
<gene>
    <name evidence="4" type="ORF">EVAR_97645_1</name>
</gene>
<dbReference type="PROSITE" id="PS51031">
    <property type="entry name" value="BESS"/>
    <property type="match status" value="1"/>
</dbReference>
<feature type="region of interest" description="Disordered" evidence="2">
    <location>
        <begin position="266"/>
        <end position="295"/>
    </location>
</feature>
<dbReference type="OrthoDB" id="6159213at2759"/>
<evidence type="ECO:0000256" key="2">
    <source>
        <dbReference type="SAM" id="MobiDB-lite"/>
    </source>
</evidence>
<proteinExistence type="predicted"/>
<organism evidence="4 5">
    <name type="scientific">Eumeta variegata</name>
    <name type="common">Bagworm moth</name>
    <name type="synonym">Eumeta japonica</name>
    <dbReference type="NCBI Taxonomy" id="151549"/>
    <lineage>
        <taxon>Eukaryota</taxon>
        <taxon>Metazoa</taxon>
        <taxon>Ecdysozoa</taxon>
        <taxon>Arthropoda</taxon>
        <taxon>Hexapoda</taxon>
        <taxon>Insecta</taxon>
        <taxon>Pterygota</taxon>
        <taxon>Neoptera</taxon>
        <taxon>Endopterygota</taxon>
        <taxon>Lepidoptera</taxon>
        <taxon>Glossata</taxon>
        <taxon>Ditrysia</taxon>
        <taxon>Tineoidea</taxon>
        <taxon>Psychidae</taxon>
        <taxon>Oiketicinae</taxon>
        <taxon>Eumeta</taxon>
    </lineage>
</organism>
<feature type="compositionally biased region" description="Polar residues" evidence="2">
    <location>
        <begin position="119"/>
        <end position="130"/>
    </location>
</feature>
<keyword evidence="5" id="KW-1185">Reference proteome</keyword>
<evidence type="ECO:0000313" key="5">
    <source>
        <dbReference type="Proteomes" id="UP000299102"/>
    </source>
</evidence>
<dbReference type="Pfam" id="PF02944">
    <property type="entry name" value="BESS"/>
    <property type="match status" value="1"/>
</dbReference>
<feature type="compositionally biased region" description="Polar residues" evidence="2">
    <location>
        <begin position="270"/>
        <end position="295"/>
    </location>
</feature>
<sequence length="295" mass="33643">MSDTEHLIIAVEQLWTGYSHGKIIQRLRQFGNETKTTCNNLKKKWTYIRDYYRKDQQKINNTPSGSGAKAVKKAYPYASFLDFLKPTLQRRQTQGNYTDNDDNNLDTQQTSNEPDDLETSSSYQSPNPEASLQHDENIILNAKTTKKSTKKDIPHQILNILERRVPQVPQPPATKAPIEDDDVKFLLSFRGDMSKMSANQKFDFKIEMLQLVKRISNSESSYSRPSSSCSNSNPGLSYISISSPSPTNYRQAPSPLLVRRIQDHRESPYSRATTQFRNSNPDTSTLTSFNSFQSN</sequence>
<reference evidence="4 5" key="1">
    <citation type="journal article" date="2019" name="Commun. Biol.">
        <title>The bagworm genome reveals a unique fibroin gene that provides high tensile strength.</title>
        <authorList>
            <person name="Kono N."/>
            <person name="Nakamura H."/>
            <person name="Ohtoshi R."/>
            <person name="Tomita M."/>
            <person name="Numata K."/>
            <person name="Arakawa K."/>
        </authorList>
    </citation>
    <scope>NUCLEOTIDE SEQUENCE [LARGE SCALE GENOMIC DNA]</scope>
</reference>
<protein>
    <recommendedName>
        <fullName evidence="3">BESS domain-containing protein</fullName>
    </recommendedName>
</protein>
<evidence type="ECO:0000313" key="4">
    <source>
        <dbReference type="EMBL" id="GBP55933.1"/>
    </source>
</evidence>
<dbReference type="InterPro" id="IPR004210">
    <property type="entry name" value="BESS_motif"/>
</dbReference>
<dbReference type="PANTHER" id="PTHR12243:SF60">
    <property type="entry name" value="SI:CH211-15D5.12-RELATED"/>
    <property type="match status" value="1"/>
</dbReference>
<evidence type="ECO:0000256" key="1">
    <source>
        <dbReference type="PROSITE-ProRule" id="PRU00371"/>
    </source>
</evidence>
<comment type="caution">
    <text evidence="4">The sequence shown here is derived from an EMBL/GenBank/DDBJ whole genome shotgun (WGS) entry which is preliminary data.</text>
</comment>